<dbReference type="Pfam" id="PF01758">
    <property type="entry name" value="SBF"/>
    <property type="match status" value="1"/>
</dbReference>
<keyword evidence="10" id="KW-0915">Sodium</keyword>
<feature type="transmembrane region" description="Helical" evidence="32">
    <location>
        <begin position="233"/>
        <end position="254"/>
    </location>
</feature>
<evidence type="ECO:0000256" key="22">
    <source>
        <dbReference type="ARBA" id="ARBA00034231"/>
    </source>
</evidence>
<gene>
    <name evidence="34 35" type="primary">slc10a2</name>
</gene>
<dbReference type="InterPro" id="IPR038770">
    <property type="entry name" value="Na+/solute_symporter_sf"/>
</dbReference>
<dbReference type="RefSeq" id="XP_031436661.1">
    <property type="nucleotide sequence ID" value="XM_031580801.2"/>
</dbReference>
<keyword evidence="11" id="KW-0445">Lipid transport</keyword>
<keyword evidence="5" id="KW-0813">Transport</keyword>
<evidence type="ECO:0000256" key="18">
    <source>
        <dbReference type="ARBA" id="ARBA00032438"/>
    </source>
</evidence>
<feature type="transmembrane region" description="Helical" evidence="32">
    <location>
        <begin position="199"/>
        <end position="221"/>
    </location>
</feature>
<dbReference type="CTD" id="6555"/>
<feature type="transmembrane region" description="Helical" evidence="32">
    <location>
        <begin position="34"/>
        <end position="59"/>
    </location>
</feature>
<dbReference type="KEGG" id="char:105908611"/>
<dbReference type="PANTHER" id="PTHR10361">
    <property type="entry name" value="SODIUM-BILE ACID COTRANSPORTER"/>
    <property type="match status" value="1"/>
</dbReference>
<comment type="catalytic activity">
    <reaction evidence="29">
        <text>taurochenodeoxycholate(out) + 2 Na(+)(out) = taurochenodeoxycholate(in) + 2 Na(+)(in)</text>
        <dbReference type="Rhea" id="RHEA:71923"/>
        <dbReference type="ChEBI" id="CHEBI:9407"/>
        <dbReference type="ChEBI" id="CHEBI:29101"/>
    </reaction>
</comment>
<feature type="region of interest" description="Disordered" evidence="31">
    <location>
        <begin position="346"/>
        <end position="365"/>
    </location>
</feature>
<dbReference type="GO" id="GO:0008508">
    <property type="term" value="F:bile acid:sodium symporter activity"/>
    <property type="evidence" value="ECO:0007669"/>
    <property type="project" value="TreeGrafter"/>
</dbReference>
<comment type="catalytic activity">
    <reaction evidence="24">
        <text>tauroallocholate(out) + 2 Na(+)(out) = tauroallocholate(in) + 2 Na(+)(in)</text>
        <dbReference type="Rhea" id="RHEA:51840"/>
        <dbReference type="ChEBI" id="CHEBI:29101"/>
        <dbReference type="ChEBI" id="CHEBI:191406"/>
    </reaction>
</comment>
<evidence type="ECO:0000313" key="35">
    <source>
        <dbReference type="RefSeq" id="XP_031436664.1"/>
    </source>
</evidence>
<evidence type="ECO:0000256" key="25">
    <source>
        <dbReference type="ARBA" id="ARBA00047596"/>
    </source>
</evidence>
<comment type="catalytic activity">
    <reaction evidence="22">
        <text>cholate(out) + 2 Na(+)(out) = cholate(in) + 2 Na(+)(in)</text>
        <dbReference type="Rhea" id="RHEA:71911"/>
        <dbReference type="ChEBI" id="CHEBI:29101"/>
        <dbReference type="ChEBI" id="CHEBI:29747"/>
    </reaction>
</comment>
<dbReference type="AlphaFoldDB" id="A0A6P8GH53"/>
<comment type="catalytic activity">
    <reaction evidence="28">
        <text>taurocholate(out) + 2 Na(+)(out) = taurocholate(in) + 2 Na(+)(in)</text>
        <dbReference type="Rhea" id="RHEA:71875"/>
        <dbReference type="ChEBI" id="CHEBI:29101"/>
        <dbReference type="ChEBI" id="CHEBI:36257"/>
    </reaction>
</comment>
<dbReference type="InterPro" id="IPR002657">
    <property type="entry name" value="BilAc:Na_symport/Acr3"/>
</dbReference>
<dbReference type="Gene3D" id="1.20.1530.20">
    <property type="match status" value="1"/>
</dbReference>
<evidence type="ECO:0000256" key="24">
    <source>
        <dbReference type="ARBA" id="ARBA00047311"/>
    </source>
</evidence>
<evidence type="ECO:0000256" key="20">
    <source>
        <dbReference type="ARBA" id="ARBA00033223"/>
    </source>
</evidence>
<evidence type="ECO:0000256" key="26">
    <source>
        <dbReference type="ARBA" id="ARBA00047743"/>
    </source>
</evidence>
<keyword evidence="9 32" id="KW-1133">Transmembrane helix</keyword>
<evidence type="ECO:0000256" key="15">
    <source>
        <dbReference type="ARBA" id="ARBA00023201"/>
    </source>
</evidence>
<dbReference type="RefSeq" id="XP_031436664.1">
    <property type="nucleotide sequence ID" value="XM_031580804.1"/>
</dbReference>
<accession>A0A6P8GH53</accession>
<keyword evidence="7 32" id="KW-0812">Transmembrane</keyword>
<dbReference type="Proteomes" id="UP000515152">
    <property type="component" value="Chromosome 2"/>
</dbReference>
<dbReference type="GeneID" id="105908611"/>
<evidence type="ECO:0000256" key="31">
    <source>
        <dbReference type="SAM" id="MobiDB-lite"/>
    </source>
</evidence>
<dbReference type="GeneTree" id="ENSGT00950000182808"/>
<feature type="transmembrane region" description="Helical" evidence="32">
    <location>
        <begin position="102"/>
        <end position="125"/>
    </location>
</feature>
<evidence type="ECO:0000313" key="33">
    <source>
        <dbReference type="Proteomes" id="UP000515152"/>
    </source>
</evidence>
<evidence type="ECO:0000256" key="29">
    <source>
        <dbReference type="ARBA" id="ARBA00048338"/>
    </source>
</evidence>
<evidence type="ECO:0000256" key="30">
    <source>
        <dbReference type="ARBA" id="ARBA00049276"/>
    </source>
</evidence>
<keyword evidence="33" id="KW-1185">Reference proteome</keyword>
<comment type="subcellular location">
    <subcellularLocation>
        <location evidence="1">Membrane</location>
        <topology evidence="1">Multi-pass membrane protein</topology>
    </subcellularLocation>
</comment>
<evidence type="ECO:0000256" key="5">
    <source>
        <dbReference type="ARBA" id="ARBA00022448"/>
    </source>
</evidence>
<evidence type="ECO:0000256" key="13">
    <source>
        <dbReference type="ARBA" id="ARBA00023136"/>
    </source>
</evidence>
<comment type="function">
    <text evidence="23">Plays a critical role in the sodium-dependent reabsorption of bile acids from the lumen of the small intestine. Transports various bile acids, unconjugated or conjugated, such as cholate and taurocholate. Also responsible for bile acid transport in the renal proximal tubules, a salvage mechanism that helps conserve bile acids. Works collaboratively with the Na(+)-taurocholate cotransporting polypeptide (NTCP), the organic solute transporter (OST), and the bile salt export pump (BSEP), to ensure efficacious biological recycling of bile acids during enterohepatic circulation.</text>
</comment>
<evidence type="ECO:0000256" key="17">
    <source>
        <dbReference type="ARBA" id="ARBA00031381"/>
    </source>
</evidence>
<reference evidence="34 35" key="1">
    <citation type="submission" date="2025-04" db="UniProtKB">
        <authorList>
            <consortium name="RefSeq"/>
        </authorList>
    </citation>
    <scope>IDENTIFICATION</scope>
</reference>
<keyword evidence="15" id="KW-0739">Sodium transport</keyword>
<comment type="catalytic activity">
    <reaction evidence="21">
        <text>glycocholate(out) + 2 Na(+)(out) = glycocholate(in) + 2 Na(+)(in)</text>
        <dbReference type="Rhea" id="RHEA:71935"/>
        <dbReference type="ChEBI" id="CHEBI:29101"/>
        <dbReference type="ChEBI" id="CHEBI:29746"/>
    </reaction>
</comment>
<feature type="transmembrane region" description="Helical" evidence="32">
    <location>
        <begin position="137"/>
        <end position="160"/>
    </location>
</feature>
<evidence type="ECO:0000256" key="11">
    <source>
        <dbReference type="ARBA" id="ARBA00023055"/>
    </source>
</evidence>
<sequence length="365" mass="39519">MSAAPSPPPLSTCHPNATVCSGTSCLVPPSDYNAILSLVLSTVLTVMLAMVMFAMGCTVEVAKLWQHLRRPWGIVIGFLCQFGIMPFTAFALSLAFDVLPVQAVVIIIMGCCPGGSSSNIIAYWLDGDMDLSISMTACSSILAMGMMPLCLLIYTSVWVSADTIQIPYTSIAITLVSLLIPVALGIYVKYRWPKQAKKILKVGSIMGFLLIIIIAVVGGVLYQSSWTISPSLWIIGAIYPFVGFGLGFLMARFVGQPWHRCRTIALETGFQNSQLCSTIVQLSFSPQDLEVMFAFPLIYSIFQLGAALIGVTGYRLYKRCKNGSAEEDSERAEPAEEKQEYALDNAGLQCDENGNTGGKTKATQL</sequence>
<proteinExistence type="inferred from homology"/>
<evidence type="ECO:0000256" key="9">
    <source>
        <dbReference type="ARBA" id="ARBA00022989"/>
    </source>
</evidence>
<protein>
    <recommendedName>
        <fullName evidence="4">Ileal sodium/bile acid cotransporter</fullName>
    </recommendedName>
    <alternativeName>
        <fullName evidence="18">Apical sodium-dependent bile acid transporter</fullName>
    </alternativeName>
    <alternativeName>
        <fullName evidence="20">Ileal Na(+)/bile acid cotransporter</fullName>
    </alternativeName>
    <alternativeName>
        <fullName evidence="16">Ileal sodium-dependent bile acid transporter</fullName>
    </alternativeName>
    <alternativeName>
        <fullName evidence="19">Na(+)-dependent ileal bile acid transporter</fullName>
    </alternativeName>
    <alternativeName>
        <fullName evidence="17">Solute carrier family 10 member 2</fullName>
    </alternativeName>
</protein>
<dbReference type="FunFam" id="1.20.1530.20:FF:000010">
    <property type="entry name" value="Solute carrier family 10 member 6"/>
    <property type="match status" value="1"/>
</dbReference>
<dbReference type="InterPro" id="IPR004710">
    <property type="entry name" value="Bilac:Na_transpt"/>
</dbReference>
<name>A0A6P8GH53_CLUHA</name>
<comment type="catalytic activity">
    <reaction evidence="26">
        <text>taurodeoxycholate(out) + 2 Na(+)(out) = taurodeoxycholate(in) + 2 Na(+)(in)</text>
        <dbReference type="Rhea" id="RHEA:72087"/>
        <dbReference type="ChEBI" id="CHEBI:29101"/>
        <dbReference type="ChEBI" id="CHEBI:36261"/>
    </reaction>
</comment>
<evidence type="ECO:0000256" key="28">
    <source>
        <dbReference type="ARBA" id="ARBA00048327"/>
    </source>
</evidence>
<keyword evidence="14" id="KW-0325">Glycoprotein</keyword>
<keyword evidence="8" id="KW-0769">Symport</keyword>
<comment type="subunit">
    <text evidence="3">Monomer and homodimer.</text>
</comment>
<evidence type="ECO:0000256" key="19">
    <source>
        <dbReference type="ARBA" id="ARBA00033014"/>
    </source>
</evidence>
<evidence type="ECO:0000256" key="7">
    <source>
        <dbReference type="ARBA" id="ARBA00022692"/>
    </source>
</evidence>
<dbReference type="NCBIfam" id="TIGR00841">
    <property type="entry name" value="bass"/>
    <property type="match status" value="1"/>
</dbReference>
<feature type="transmembrane region" description="Helical" evidence="32">
    <location>
        <begin position="71"/>
        <end position="96"/>
    </location>
</feature>
<dbReference type="OrthoDB" id="203097at2759"/>
<evidence type="ECO:0000256" key="10">
    <source>
        <dbReference type="ARBA" id="ARBA00023053"/>
    </source>
</evidence>
<evidence type="ECO:0000256" key="16">
    <source>
        <dbReference type="ARBA" id="ARBA00030792"/>
    </source>
</evidence>
<evidence type="ECO:0000256" key="32">
    <source>
        <dbReference type="SAM" id="Phobius"/>
    </source>
</evidence>
<evidence type="ECO:0000256" key="6">
    <source>
        <dbReference type="ARBA" id="ARBA00022553"/>
    </source>
</evidence>
<keyword evidence="6" id="KW-0597">Phosphoprotein</keyword>
<evidence type="ECO:0000256" key="27">
    <source>
        <dbReference type="ARBA" id="ARBA00048013"/>
    </source>
</evidence>
<dbReference type="GO" id="GO:0016324">
    <property type="term" value="C:apical plasma membrane"/>
    <property type="evidence" value="ECO:0007669"/>
    <property type="project" value="TreeGrafter"/>
</dbReference>
<evidence type="ECO:0000256" key="12">
    <source>
        <dbReference type="ARBA" id="ARBA00023065"/>
    </source>
</evidence>
<evidence type="ECO:0000256" key="8">
    <source>
        <dbReference type="ARBA" id="ARBA00022847"/>
    </source>
</evidence>
<keyword evidence="13 32" id="KW-0472">Membrane</keyword>
<evidence type="ECO:0000256" key="1">
    <source>
        <dbReference type="ARBA" id="ARBA00004141"/>
    </source>
</evidence>
<feature type="transmembrane region" description="Helical" evidence="32">
    <location>
        <begin position="291"/>
        <end position="317"/>
    </location>
</feature>
<evidence type="ECO:0000256" key="3">
    <source>
        <dbReference type="ARBA" id="ARBA00011407"/>
    </source>
</evidence>
<comment type="catalytic activity">
    <reaction evidence="27">
        <text>tauro-beta-muricholate(out) + 2 Na(+)(out) = tauro-beta-muricholate(in) + 2 Na(+)(in)</text>
        <dbReference type="Rhea" id="RHEA:72179"/>
        <dbReference type="ChEBI" id="CHEBI:29101"/>
        <dbReference type="ChEBI" id="CHEBI:133064"/>
    </reaction>
</comment>
<evidence type="ECO:0000256" key="2">
    <source>
        <dbReference type="ARBA" id="ARBA00006528"/>
    </source>
</evidence>
<organism evidence="33 34">
    <name type="scientific">Clupea harengus</name>
    <name type="common">Atlantic herring</name>
    <dbReference type="NCBI Taxonomy" id="7950"/>
    <lineage>
        <taxon>Eukaryota</taxon>
        <taxon>Metazoa</taxon>
        <taxon>Chordata</taxon>
        <taxon>Craniata</taxon>
        <taxon>Vertebrata</taxon>
        <taxon>Euteleostomi</taxon>
        <taxon>Actinopterygii</taxon>
        <taxon>Neopterygii</taxon>
        <taxon>Teleostei</taxon>
        <taxon>Clupei</taxon>
        <taxon>Clupeiformes</taxon>
        <taxon>Clupeoidei</taxon>
        <taxon>Clupeidae</taxon>
        <taxon>Clupea</taxon>
    </lineage>
</organism>
<comment type="catalytic activity">
    <reaction evidence="30">
        <text>tauronorcholate(out) + 2 Na(+)(out) = tauronorcholate(in) + 2 Na(+)(in)</text>
        <dbReference type="Rhea" id="RHEA:71915"/>
        <dbReference type="ChEBI" id="CHEBI:29101"/>
        <dbReference type="ChEBI" id="CHEBI:191405"/>
    </reaction>
</comment>
<feature type="transmembrane region" description="Helical" evidence="32">
    <location>
        <begin position="166"/>
        <end position="187"/>
    </location>
</feature>
<evidence type="ECO:0000256" key="14">
    <source>
        <dbReference type="ARBA" id="ARBA00023180"/>
    </source>
</evidence>
<evidence type="ECO:0000256" key="23">
    <source>
        <dbReference type="ARBA" id="ARBA00046038"/>
    </source>
</evidence>
<keyword evidence="12" id="KW-0406">Ion transport</keyword>
<evidence type="ECO:0000256" key="4">
    <source>
        <dbReference type="ARBA" id="ARBA00013351"/>
    </source>
</evidence>
<comment type="similarity">
    <text evidence="2">Belongs to the bile acid:sodium symporter (BASS) (TC 2.A.28) family.</text>
</comment>
<evidence type="ECO:0000256" key="21">
    <source>
        <dbReference type="ARBA" id="ARBA00034215"/>
    </source>
</evidence>
<dbReference type="PANTHER" id="PTHR10361:SF19">
    <property type="entry name" value="ILEAL SODIUM_BILE ACID COTRANSPORTER"/>
    <property type="match status" value="1"/>
</dbReference>
<comment type="catalytic activity">
    <reaction evidence="25">
        <text>tauroursodeoxycholate(out) + 2 Na(+)(out) = tauroursodeoxycholate(in) + 2 Na(+)(in)</text>
        <dbReference type="Rhea" id="RHEA:71927"/>
        <dbReference type="ChEBI" id="CHEBI:29101"/>
        <dbReference type="ChEBI" id="CHEBI:132028"/>
    </reaction>
</comment>
<evidence type="ECO:0000313" key="34">
    <source>
        <dbReference type="RefSeq" id="XP_031436661.1"/>
    </source>
</evidence>